<dbReference type="EMBL" id="SRLO01000406">
    <property type="protein sequence ID" value="TNN57413.1"/>
    <property type="molecule type" value="Genomic_DNA"/>
</dbReference>
<organism evidence="1 2">
    <name type="scientific">Liparis tanakae</name>
    <name type="common">Tanaka's snailfish</name>
    <dbReference type="NCBI Taxonomy" id="230148"/>
    <lineage>
        <taxon>Eukaryota</taxon>
        <taxon>Metazoa</taxon>
        <taxon>Chordata</taxon>
        <taxon>Craniata</taxon>
        <taxon>Vertebrata</taxon>
        <taxon>Euteleostomi</taxon>
        <taxon>Actinopterygii</taxon>
        <taxon>Neopterygii</taxon>
        <taxon>Teleostei</taxon>
        <taxon>Neoteleostei</taxon>
        <taxon>Acanthomorphata</taxon>
        <taxon>Eupercaria</taxon>
        <taxon>Perciformes</taxon>
        <taxon>Cottioidei</taxon>
        <taxon>Cottales</taxon>
        <taxon>Liparidae</taxon>
        <taxon>Liparis</taxon>
    </lineage>
</organism>
<sequence>MGKLLGAMSKRPVHCSAAALQLDSLSLLGLQFCFGPERLRPSLCLTDPLGLLPLPLQPLLFQAGRYTLMGRG</sequence>
<name>A0A4Z2GXB2_9TELE</name>
<keyword evidence="2" id="KW-1185">Reference proteome</keyword>
<reference evidence="1 2" key="1">
    <citation type="submission" date="2019-03" db="EMBL/GenBank/DDBJ databases">
        <title>First draft genome of Liparis tanakae, snailfish: a comprehensive survey of snailfish specific genes.</title>
        <authorList>
            <person name="Kim W."/>
            <person name="Song I."/>
            <person name="Jeong J.-H."/>
            <person name="Kim D."/>
            <person name="Kim S."/>
            <person name="Ryu S."/>
            <person name="Song J.Y."/>
            <person name="Lee S.K."/>
        </authorList>
    </citation>
    <scope>NUCLEOTIDE SEQUENCE [LARGE SCALE GENOMIC DNA]</scope>
    <source>
        <tissue evidence="1">Muscle</tissue>
    </source>
</reference>
<dbReference type="AlphaFoldDB" id="A0A4Z2GXB2"/>
<gene>
    <name evidence="1" type="ORF">EYF80_032382</name>
</gene>
<protein>
    <submittedName>
        <fullName evidence="1">Uncharacterized protein</fullName>
    </submittedName>
</protein>
<evidence type="ECO:0000313" key="2">
    <source>
        <dbReference type="Proteomes" id="UP000314294"/>
    </source>
</evidence>
<accession>A0A4Z2GXB2</accession>
<evidence type="ECO:0000313" key="1">
    <source>
        <dbReference type="EMBL" id="TNN57413.1"/>
    </source>
</evidence>
<proteinExistence type="predicted"/>
<comment type="caution">
    <text evidence="1">The sequence shown here is derived from an EMBL/GenBank/DDBJ whole genome shotgun (WGS) entry which is preliminary data.</text>
</comment>
<dbReference type="Proteomes" id="UP000314294">
    <property type="component" value="Unassembled WGS sequence"/>
</dbReference>